<evidence type="ECO:0000256" key="2">
    <source>
        <dbReference type="ARBA" id="ARBA00007942"/>
    </source>
</evidence>
<evidence type="ECO:0000313" key="11">
    <source>
        <dbReference type="Proteomes" id="UP000286482"/>
    </source>
</evidence>
<sequence length="326" mass="34252">MTTQANKINPGTDPVSLKLVTRFLLNNALYVVLAILVVSLTILSDNFLTTANLTNILRQVSFQAIIAVGMTMIIILAQIDLSVGSVVAFAAVVNALMIKAGIPIPVALLLTVAISSLWGVISGWVTAYFNLHAFLVTLAMMTLIRGVTYTITGGYPVSGLPMEFLQLGSGYFAGIPLPIIYMAVIYIVGIFVMKKTPFGRAIYAIGGNSEAARLSGLNVSQVKIAVFAITAALSGFVGIILSSRLMAGSPELGISWELDVIAAVIIGGTSMFGGSGRLVGTLVGVLFVGVLTNGMILLDVNPYMQQVAKGLLILGAVILNSLKRES</sequence>
<evidence type="ECO:0000256" key="7">
    <source>
        <dbReference type="ARBA" id="ARBA00022989"/>
    </source>
</evidence>
<evidence type="ECO:0000256" key="8">
    <source>
        <dbReference type="ARBA" id="ARBA00023136"/>
    </source>
</evidence>
<feature type="transmembrane region" description="Helical" evidence="9">
    <location>
        <begin position="102"/>
        <end position="121"/>
    </location>
</feature>
<evidence type="ECO:0000256" key="3">
    <source>
        <dbReference type="ARBA" id="ARBA00022448"/>
    </source>
</evidence>
<dbReference type="RefSeq" id="WP_120353791.1">
    <property type="nucleotide sequence ID" value="NZ_RAQO01000004.1"/>
</dbReference>
<feature type="transmembrane region" description="Helical" evidence="9">
    <location>
        <begin position="171"/>
        <end position="193"/>
    </location>
</feature>
<keyword evidence="11" id="KW-1185">Reference proteome</keyword>
<evidence type="ECO:0000256" key="6">
    <source>
        <dbReference type="ARBA" id="ARBA00022692"/>
    </source>
</evidence>
<feature type="transmembrane region" description="Helical" evidence="9">
    <location>
        <begin position="23"/>
        <end position="43"/>
    </location>
</feature>
<feature type="transmembrane region" description="Helical" evidence="9">
    <location>
        <begin position="222"/>
        <end position="241"/>
    </location>
</feature>
<accession>A0A420EGV5</accession>
<organism evidence="10 11">
    <name type="scientific">Alginatibacterium sediminis</name>
    <dbReference type="NCBI Taxonomy" id="2164068"/>
    <lineage>
        <taxon>Bacteria</taxon>
        <taxon>Pseudomonadati</taxon>
        <taxon>Pseudomonadota</taxon>
        <taxon>Gammaproteobacteria</taxon>
        <taxon>Alteromonadales</taxon>
        <taxon>Alteromonadaceae</taxon>
        <taxon>Alginatibacterium</taxon>
    </lineage>
</organism>
<dbReference type="GO" id="GO:0005886">
    <property type="term" value="C:plasma membrane"/>
    <property type="evidence" value="ECO:0007669"/>
    <property type="project" value="UniProtKB-SubCell"/>
</dbReference>
<keyword evidence="7 9" id="KW-1133">Transmembrane helix</keyword>
<gene>
    <name evidence="10" type="ORF">DBZ36_04830</name>
</gene>
<protein>
    <submittedName>
        <fullName evidence="10">ABC transporter permease</fullName>
    </submittedName>
</protein>
<dbReference type="GO" id="GO:0022857">
    <property type="term" value="F:transmembrane transporter activity"/>
    <property type="evidence" value="ECO:0007669"/>
    <property type="project" value="InterPro"/>
</dbReference>
<name>A0A420EGV5_9ALTE</name>
<evidence type="ECO:0000313" key="10">
    <source>
        <dbReference type="EMBL" id="RKF19786.1"/>
    </source>
</evidence>
<evidence type="ECO:0000256" key="4">
    <source>
        <dbReference type="ARBA" id="ARBA00022475"/>
    </source>
</evidence>
<keyword evidence="6 9" id="KW-0812">Transmembrane</keyword>
<dbReference type="Pfam" id="PF02653">
    <property type="entry name" value="BPD_transp_2"/>
    <property type="match status" value="1"/>
</dbReference>
<dbReference type="InterPro" id="IPR001851">
    <property type="entry name" value="ABC_transp_permease"/>
</dbReference>
<keyword evidence="5" id="KW-0997">Cell inner membrane</keyword>
<keyword evidence="8 9" id="KW-0472">Membrane</keyword>
<keyword evidence="3" id="KW-0813">Transport</keyword>
<dbReference type="OrthoDB" id="8843934at2"/>
<reference evidence="10 11" key="1">
    <citation type="submission" date="2018-09" db="EMBL/GenBank/DDBJ databases">
        <authorList>
            <person name="Wang Z."/>
        </authorList>
    </citation>
    <scope>NUCLEOTIDE SEQUENCE [LARGE SCALE GENOMIC DNA]</scope>
    <source>
        <strain evidence="10 11">ALS 81</strain>
    </source>
</reference>
<comment type="caution">
    <text evidence="10">The sequence shown here is derived from an EMBL/GenBank/DDBJ whole genome shotgun (WGS) entry which is preliminary data.</text>
</comment>
<feature type="transmembrane region" description="Helical" evidence="9">
    <location>
        <begin position="279"/>
        <end position="297"/>
    </location>
</feature>
<dbReference type="PANTHER" id="PTHR32196">
    <property type="entry name" value="ABC TRANSPORTER PERMEASE PROTEIN YPHD-RELATED-RELATED"/>
    <property type="match status" value="1"/>
</dbReference>
<feature type="transmembrane region" description="Helical" evidence="9">
    <location>
        <begin position="133"/>
        <end position="151"/>
    </location>
</feature>
<dbReference type="PANTHER" id="PTHR32196:SF21">
    <property type="entry name" value="ABC TRANSPORTER PERMEASE PROTEIN YPHD-RELATED"/>
    <property type="match status" value="1"/>
</dbReference>
<proteinExistence type="inferred from homology"/>
<dbReference type="AlphaFoldDB" id="A0A420EGV5"/>
<evidence type="ECO:0000256" key="5">
    <source>
        <dbReference type="ARBA" id="ARBA00022519"/>
    </source>
</evidence>
<dbReference type="Proteomes" id="UP000286482">
    <property type="component" value="Unassembled WGS sequence"/>
</dbReference>
<dbReference type="CDD" id="cd06579">
    <property type="entry name" value="TM_PBP1_transp_AraH_like"/>
    <property type="match status" value="1"/>
</dbReference>
<evidence type="ECO:0000256" key="1">
    <source>
        <dbReference type="ARBA" id="ARBA00004429"/>
    </source>
</evidence>
<comment type="similarity">
    <text evidence="2">Belongs to the binding-protein-dependent transport system permease family. AraH/RbsC subfamily.</text>
</comment>
<evidence type="ECO:0000256" key="9">
    <source>
        <dbReference type="SAM" id="Phobius"/>
    </source>
</evidence>
<comment type="subcellular location">
    <subcellularLocation>
        <location evidence="1">Cell inner membrane</location>
        <topology evidence="1">Multi-pass membrane protein</topology>
    </subcellularLocation>
</comment>
<keyword evidence="4" id="KW-1003">Cell membrane</keyword>
<feature type="transmembrane region" description="Helical" evidence="9">
    <location>
        <begin position="64"/>
        <end position="96"/>
    </location>
</feature>
<dbReference type="EMBL" id="RAQO01000004">
    <property type="protein sequence ID" value="RKF19786.1"/>
    <property type="molecule type" value="Genomic_DNA"/>
</dbReference>